<name>A0ABP9JLC8_9MICO</name>
<dbReference type="EMBL" id="BAABIW010000028">
    <property type="protein sequence ID" value="GAA5035653.1"/>
    <property type="molecule type" value="Genomic_DNA"/>
</dbReference>
<gene>
    <name evidence="1" type="ORF">GCM10023258_37770</name>
</gene>
<accession>A0ABP9JLC8</accession>
<comment type="caution">
    <text evidence="1">The sequence shown here is derived from an EMBL/GenBank/DDBJ whole genome shotgun (WGS) entry which is preliminary data.</text>
</comment>
<organism evidence="1 2">
    <name type="scientific">Terrabacter aeriphilus</name>
    <dbReference type="NCBI Taxonomy" id="515662"/>
    <lineage>
        <taxon>Bacteria</taxon>
        <taxon>Bacillati</taxon>
        <taxon>Actinomycetota</taxon>
        <taxon>Actinomycetes</taxon>
        <taxon>Micrococcales</taxon>
        <taxon>Intrasporangiaceae</taxon>
        <taxon>Terrabacter</taxon>
    </lineage>
</organism>
<keyword evidence="2" id="KW-1185">Reference proteome</keyword>
<reference evidence="2" key="1">
    <citation type="journal article" date="2019" name="Int. J. Syst. Evol. Microbiol.">
        <title>The Global Catalogue of Microorganisms (GCM) 10K type strain sequencing project: providing services to taxonomists for standard genome sequencing and annotation.</title>
        <authorList>
            <consortium name="The Broad Institute Genomics Platform"/>
            <consortium name="The Broad Institute Genome Sequencing Center for Infectious Disease"/>
            <person name="Wu L."/>
            <person name="Ma J."/>
        </authorList>
    </citation>
    <scope>NUCLEOTIDE SEQUENCE [LARGE SCALE GENOMIC DNA]</scope>
    <source>
        <strain evidence="2">JCM 17687</strain>
    </source>
</reference>
<evidence type="ECO:0000313" key="2">
    <source>
        <dbReference type="Proteomes" id="UP001500427"/>
    </source>
</evidence>
<sequence length="81" mass="9022">MGELNPQPLPPREVAVTVHVPGDILGNLETFQKVQASIFDRFGCGNCNSGIQIDWRRFEEFVVSPDLELQPVFTAPQLRVG</sequence>
<evidence type="ECO:0000313" key="1">
    <source>
        <dbReference type="EMBL" id="GAA5035653.1"/>
    </source>
</evidence>
<protein>
    <submittedName>
        <fullName evidence="1">Uncharacterized protein</fullName>
    </submittedName>
</protein>
<proteinExistence type="predicted"/>
<dbReference type="RefSeq" id="WP_345509078.1">
    <property type="nucleotide sequence ID" value="NZ_BAABIW010000028.1"/>
</dbReference>
<dbReference type="Proteomes" id="UP001500427">
    <property type="component" value="Unassembled WGS sequence"/>
</dbReference>